<organism evidence="1 2">
    <name type="scientific">Psychrosphaera haliotis</name>
    <dbReference type="NCBI Taxonomy" id="555083"/>
    <lineage>
        <taxon>Bacteria</taxon>
        <taxon>Pseudomonadati</taxon>
        <taxon>Pseudomonadota</taxon>
        <taxon>Gammaproteobacteria</taxon>
        <taxon>Alteromonadales</taxon>
        <taxon>Pseudoalteromonadaceae</taxon>
        <taxon>Psychrosphaera</taxon>
    </lineage>
</organism>
<evidence type="ECO:0000313" key="1">
    <source>
        <dbReference type="EMBL" id="MUH72688.1"/>
    </source>
</evidence>
<name>A0A6N8F8W1_9GAMM</name>
<comment type="caution">
    <text evidence="1">The sequence shown here is derived from an EMBL/GenBank/DDBJ whole genome shotgun (WGS) entry which is preliminary data.</text>
</comment>
<dbReference type="RefSeq" id="WP_155695845.1">
    <property type="nucleotide sequence ID" value="NZ_WOCD01000003.1"/>
</dbReference>
<protein>
    <recommendedName>
        <fullName evidence="3">LysR substrate-binding domain-containing protein</fullName>
    </recommendedName>
</protein>
<dbReference type="EMBL" id="WOCD01000003">
    <property type="protein sequence ID" value="MUH72688.1"/>
    <property type="molecule type" value="Genomic_DNA"/>
</dbReference>
<evidence type="ECO:0008006" key="3">
    <source>
        <dbReference type="Google" id="ProtNLM"/>
    </source>
</evidence>
<proteinExistence type="predicted"/>
<evidence type="ECO:0000313" key="2">
    <source>
        <dbReference type="Proteomes" id="UP000439994"/>
    </source>
</evidence>
<dbReference type="Proteomes" id="UP000439994">
    <property type="component" value="Unassembled WGS sequence"/>
</dbReference>
<keyword evidence="2" id="KW-1185">Reference proteome</keyword>
<sequence>MAVGLFSNTPDIQSESYLLSDSHLQNESSANSLTEASTSACPVPKKLTFSSLRHPQIQSEIQPLLERVYAKLGIELEFVVTTSYRDLMLVANNQLMGSAAFADDIISTMPGILAVEPPLRNMSYVLLCHKDLACDEGIFDAQPQNSIAASNAMSKTILTRFPQLSPKQMVSTREVIGVLRMLEENRVDYGIYPISDRHNGGLLELPQNLNYSILYDLKSFHVISRQISCLLPKIEVALREELSKLK</sequence>
<accession>A0A6N8F8W1</accession>
<reference evidence="1 2" key="1">
    <citation type="submission" date="2019-11" db="EMBL/GenBank/DDBJ databases">
        <title>P. haliotis isolates from Z. marina roots.</title>
        <authorList>
            <person name="Cohen M."/>
            <person name="Jospin G."/>
            <person name="Eisen J.A."/>
            <person name="Coil D.A."/>
        </authorList>
    </citation>
    <scope>NUCLEOTIDE SEQUENCE [LARGE SCALE GENOMIC DNA]</scope>
    <source>
        <strain evidence="1 2">UCD-MCMsp1aY</strain>
    </source>
</reference>
<gene>
    <name evidence="1" type="ORF">GNP35_09430</name>
</gene>
<dbReference type="AlphaFoldDB" id="A0A6N8F8W1"/>